<gene>
    <name evidence="2" type="ORF">FRC54_02995</name>
</gene>
<dbReference type="SUPFAM" id="SSF103039">
    <property type="entry name" value="CheC-like"/>
    <property type="match status" value="1"/>
</dbReference>
<protein>
    <submittedName>
        <fullName evidence="2">Chemotaxis protein CheX</fullName>
    </submittedName>
</protein>
<dbReference type="InterPro" id="IPR028976">
    <property type="entry name" value="CheC-like_sf"/>
</dbReference>
<evidence type="ECO:0000313" key="3">
    <source>
        <dbReference type="Proteomes" id="UP000460257"/>
    </source>
</evidence>
<dbReference type="Gene3D" id="3.40.1550.10">
    <property type="entry name" value="CheC-like"/>
    <property type="match status" value="1"/>
</dbReference>
<dbReference type="GO" id="GO:0006935">
    <property type="term" value="P:chemotaxis"/>
    <property type="evidence" value="ECO:0007669"/>
    <property type="project" value="UniProtKB-KW"/>
</dbReference>
<evidence type="ECO:0000256" key="1">
    <source>
        <dbReference type="ARBA" id="ARBA00022500"/>
    </source>
</evidence>
<dbReference type="AlphaFoldDB" id="A0A6N7J024"/>
<accession>A0A6N7J024</accession>
<dbReference type="EMBL" id="VOGC01000002">
    <property type="protein sequence ID" value="MQN00947.1"/>
    <property type="molecule type" value="Genomic_DNA"/>
</dbReference>
<keyword evidence="3" id="KW-1185">Reference proteome</keyword>
<dbReference type="InterPro" id="IPR037257">
    <property type="entry name" value="T2SS_E_N_sf"/>
</dbReference>
<organism evidence="2 3">
    <name type="scientific">Candidatus Weimeria bifida</name>
    <dbReference type="NCBI Taxonomy" id="2599074"/>
    <lineage>
        <taxon>Bacteria</taxon>
        <taxon>Bacillati</taxon>
        <taxon>Bacillota</taxon>
        <taxon>Clostridia</taxon>
        <taxon>Lachnospirales</taxon>
        <taxon>Lachnospiraceae</taxon>
        <taxon>Candidatus Weimeria</taxon>
    </lineage>
</organism>
<dbReference type="Proteomes" id="UP000460257">
    <property type="component" value="Unassembled WGS sequence"/>
</dbReference>
<dbReference type="SUPFAM" id="SSF160246">
    <property type="entry name" value="EspE N-terminal domain-like"/>
    <property type="match status" value="1"/>
</dbReference>
<keyword evidence="1" id="KW-0145">Chemotaxis</keyword>
<evidence type="ECO:0000313" key="2">
    <source>
        <dbReference type="EMBL" id="MQN00947.1"/>
    </source>
</evidence>
<comment type="caution">
    <text evidence="2">The sequence shown here is derived from an EMBL/GenBank/DDBJ whole genome shotgun (WGS) entry which is preliminary data.</text>
</comment>
<sequence>MYAQFFGSYLLSKNIVTPKQLTEAISHLSEAHIKLGTLAMHKGYMTAEEVNEVCFLQTREDKHFGQIALERNYLFEDQLNELLNTQSPDYLLLGQNLVDMGAITNNQLEELLLGYRDENQLNSDMEANELPEESMQLVDKFFEQTGRPLPKNILIYMNLLFNNLVRFIGSDFTPLTPVFTNSYDTNFCITQQIKGFLPLLTALDMEPETAITFASRYAKMEFDEFNEYVKASLEDFINLHNGLFSVNMSNTYSKEAELDPPGPTDEDTLELSDDAFVVPIIYPFGTIYFAISGTGDASIDEDSEESQE</sequence>
<proteinExistence type="predicted"/>
<reference evidence="2" key="1">
    <citation type="journal article" date="2020" name="Appl. Environ. Microbiol.">
        <title>Medium-Chain Fatty Acid Synthesis by 'Candidatus Weimeria bifida' gen. nov., sp. nov., and 'Candidatus Pseudoramibacter fermentans' sp. nov.</title>
        <authorList>
            <person name="Scarborough M.J."/>
            <person name="Myers K.S."/>
            <person name="Donohue T.J."/>
            <person name="Noguera D.R."/>
        </authorList>
    </citation>
    <scope>NUCLEOTIDE SEQUENCE</scope>
    <source>
        <strain evidence="2">LCO1.1</strain>
    </source>
</reference>
<name>A0A6N7J024_9FIRM</name>